<dbReference type="EMBL" id="MU277189">
    <property type="protein sequence ID" value="KAI0067547.1"/>
    <property type="molecule type" value="Genomic_DNA"/>
</dbReference>
<evidence type="ECO:0000313" key="1">
    <source>
        <dbReference type="EMBL" id="KAI0067547.1"/>
    </source>
</evidence>
<gene>
    <name evidence="1" type="ORF">BV25DRAFT_1818905</name>
</gene>
<evidence type="ECO:0000313" key="2">
    <source>
        <dbReference type="Proteomes" id="UP000814140"/>
    </source>
</evidence>
<proteinExistence type="predicted"/>
<keyword evidence="2" id="KW-1185">Reference proteome</keyword>
<protein>
    <submittedName>
        <fullName evidence="1">Uncharacterized protein</fullName>
    </submittedName>
</protein>
<reference evidence="1" key="2">
    <citation type="journal article" date="2022" name="New Phytol.">
        <title>Evolutionary transition to the ectomycorrhizal habit in the genomes of a hyperdiverse lineage of mushroom-forming fungi.</title>
        <authorList>
            <person name="Looney B."/>
            <person name="Miyauchi S."/>
            <person name="Morin E."/>
            <person name="Drula E."/>
            <person name="Courty P.E."/>
            <person name="Kohler A."/>
            <person name="Kuo A."/>
            <person name="LaButti K."/>
            <person name="Pangilinan J."/>
            <person name="Lipzen A."/>
            <person name="Riley R."/>
            <person name="Andreopoulos W."/>
            <person name="He G."/>
            <person name="Johnson J."/>
            <person name="Nolan M."/>
            <person name="Tritt A."/>
            <person name="Barry K.W."/>
            <person name="Grigoriev I.V."/>
            <person name="Nagy L.G."/>
            <person name="Hibbett D."/>
            <person name="Henrissat B."/>
            <person name="Matheny P.B."/>
            <person name="Labbe J."/>
            <person name="Martin F.M."/>
        </authorList>
    </citation>
    <scope>NUCLEOTIDE SEQUENCE</scope>
    <source>
        <strain evidence="1">HHB10654</strain>
    </source>
</reference>
<reference evidence="1" key="1">
    <citation type="submission" date="2021-03" db="EMBL/GenBank/DDBJ databases">
        <authorList>
            <consortium name="DOE Joint Genome Institute"/>
            <person name="Ahrendt S."/>
            <person name="Looney B.P."/>
            <person name="Miyauchi S."/>
            <person name="Morin E."/>
            <person name="Drula E."/>
            <person name="Courty P.E."/>
            <person name="Chicoki N."/>
            <person name="Fauchery L."/>
            <person name="Kohler A."/>
            <person name="Kuo A."/>
            <person name="Labutti K."/>
            <person name="Pangilinan J."/>
            <person name="Lipzen A."/>
            <person name="Riley R."/>
            <person name="Andreopoulos W."/>
            <person name="He G."/>
            <person name="Johnson J."/>
            <person name="Barry K.W."/>
            <person name="Grigoriev I.V."/>
            <person name="Nagy L."/>
            <person name="Hibbett D."/>
            <person name="Henrissat B."/>
            <person name="Matheny P.B."/>
            <person name="Labbe J."/>
            <person name="Martin F."/>
        </authorList>
    </citation>
    <scope>NUCLEOTIDE SEQUENCE</scope>
    <source>
        <strain evidence="1">HHB10654</strain>
    </source>
</reference>
<comment type="caution">
    <text evidence="1">The sequence shown here is derived from an EMBL/GenBank/DDBJ whole genome shotgun (WGS) entry which is preliminary data.</text>
</comment>
<dbReference type="Proteomes" id="UP000814140">
    <property type="component" value="Unassembled WGS sequence"/>
</dbReference>
<name>A0ACB8TGI8_9AGAM</name>
<organism evidence="1 2">
    <name type="scientific">Artomyces pyxidatus</name>
    <dbReference type="NCBI Taxonomy" id="48021"/>
    <lineage>
        <taxon>Eukaryota</taxon>
        <taxon>Fungi</taxon>
        <taxon>Dikarya</taxon>
        <taxon>Basidiomycota</taxon>
        <taxon>Agaricomycotina</taxon>
        <taxon>Agaricomycetes</taxon>
        <taxon>Russulales</taxon>
        <taxon>Auriscalpiaceae</taxon>
        <taxon>Artomyces</taxon>
    </lineage>
</organism>
<sequence length="121" mass="12715">MFQRLAITARAQASRAAFAPAARQLHASPIAAKTATEKVSEVADKVNKSLGQGLASAIETGEKATEKTKQTLGTTKEQAADAADSAKAKTQETSQTAKEKASETASVASKKKNEFQAEQHK</sequence>
<accession>A0ACB8TGI8</accession>